<proteinExistence type="predicted"/>
<gene>
    <name evidence="1" type="ordered locus">MTR_1g012260</name>
</gene>
<dbReference type="PANTHER" id="PTHR15430">
    <property type="entry name" value="GLOMULIN"/>
    <property type="match status" value="1"/>
</dbReference>
<reference evidence="1 3" key="1">
    <citation type="journal article" date="2011" name="Nature">
        <title>The Medicago genome provides insight into the evolution of rhizobial symbioses.</title>
        <authorList>
            <person name="Young N.D."/>
            <person name="Debelle F."/>
            <person name="Oldroyd G.E."/>
            <person name="Geurts R."/>
            <person name="Cannon S.B."/>
            <person name="Udvardi M.K."/>
            <person name="Benedito V.A."/>
            <person name="Mayer K.F."/>
            <person name="Gouzy J."/>
            <person name="Schoof H."/>
            <person name="Van de Peer Y."/>
            <person name="Proost S."/>
            <person name="Cook D.R."/>
            <person name="Meyers B.C."/>
            <person name="Spannagl M."/>
            <person name="Cheung F."/>
            <person name="De Mita S."/>
            <person name="Krishnakumar V."/>
            <person name="Gundlach H."/>
            <person name="Zhou S."/>
            <person name="Mudge J."/>
            <person name="Bharti A.K."/>
            <person name="Murray J.D."/>
            <person name="Naoumkina M.A."/>
            <person name="Rosen B."/>
            <person name="Silverstein K.A."/>
            <person name="Tang H."/>
            <person name="Rombauts S."/>
            <person name="Zhao P.X."/>
            <person name="Zhou P."/>
            <person name="Barbe V."/>
            <person name="Bardou P."/>
            <person name="Bechner M."/>
            <person name="Bellec A."/>
            <person name="Berger A."/>
            <person name="Berges H."/>
            <person name="Bidwell S."/>
            <person name="Bisseling T."/>
            <person name="Choisne N."/>
            <person name="Couloux A."/>
            <person name="Denny R."/>
            <person name="Deshpande S."/>
            <person name="Dai X."/>
            <person name="Doyle J.J."/>
            <person name="Dudez A.M."/>
            <person name="Farmer A.D."/>
            <person name="Fouteau S."/>
            <person name="Franken C."/>
            <person name="Gibelin C."/>
            <person name="Gish J."/>
            <person name="Goldstein S."/>
            <person name="Gonzalez A.J."/>
            <person name="Green P.J."/>
            <person name="Hallab A."/>
            <person name="Hartog M."/>
            <person name="Hua A."/>
            <person name="Humphray S.J."/>
            <person name="Jeong D.H."/>
            <person name="Jing Y."/>
            <person name="Jocker A."/>
            <person name="Kenton S.M."/>
            <person name="Kim D.J."/>
            <person name="Klee K."/>
            <person name="Lai H."/>
            <person name="Lang C."/>
            <person name="Lin S."/>
            <person name="Macmil S.L."/>
            <person name="Magdelenat G."/>
            <person name="Matthews L."/>
            <person name="McCorrison J."/>
            <person name="Monaghan E.L."/>
            <person name="Mun J.H."/>
            <person name="Najar F.Z."/>
            <person name="Nicholson C."/>
            <person name="Noirot C."/>
            <person name="O'Bleness M."/>
            <person name="Paule C.R."/>
            <person name="Poulain J."/>
            <person name="Prion F."/>
            <person name="Qin B."/>
            <person name="Qu C."/>
            <person name="Retzel E.F."/>
            <person name="Riddle C."/>
            <person name="Sallet E."/>
            <person name="Samain S."/>
            <person name="Samson N."/>
            <person name="Sanders I."/>
            <person name="Saurat O."/>
            <person name="Scarpelli C."/>
            <person name="Schiex T."/>
            <person name="Segurens B."/>
            <person name="Severin A.J."/>
            <person name="Sherrier D.J."/>
            <person name="Shi R."/>
            <person name="Sims S."/>
            <person name="Singer S.R."/>
            <person name="Sinharoy S."/>
            <person name="Sterck L."/>
            <person name="Viollet A."/>
            <person name="Wang B.B."/>
            <person name="Wang K."/>
            <person name="Wang M."/>
            <person name="Wang X."/>
            <person name="Warfsmann J."/>
            <person name="Weissenbach J."/>
            <person name="White D.D."/>
            <person name="White J.D."/>
            <person name="Wiley G.B."/>
            <person name="Wincker P."/>
            <person name="Xing Y."/>
            <person name="Yang L."/>
            <person name="Yao Z."/>
            <person name="Ying F."/>
            <person name="Zhai J."/>
            <person name="Zhou L."/>
            <person name="Zuber A."/>
            <person name="Denarie J."/>
            <person name="Dixon R.A."/>
            <person name="May G.D."/>
            <person name="Schwartz D.C."/>
            <person name="Rogers J."/>
            <person name="Quetier F."/>
            <person name="Town C.D."/>
            <person name="Roe B.A."/>
        </authorList>
    </citation>
    <scope>NUCLEOTIDE SEQUENCE [LARGE SCALE GENOMIC DNA]</scope>
    <source>
        <strain evidence="1">A17</strain>
        <strain evidence="2 3">cv. Jemalong A17</strain>
    </source>
</reference>
<sequence>MEKLHATIVEARFYDHHCKNRATVESYRGTMVSQFLFVTGKTNYTGVLSRSSLLKVYNEWLLPLQTRVTGIMTDNKSFICDLSPLEMVLSRCIELVEEKLNQIT</sequence>
<dbReference type="PaxDb" id="3880-AES58995"/>
<name>G7I6Y4_MEDTR</name>
<protein>
    <submittedName>
        <fullName evidence="1">Aberrant root formation protein, putative</fullName>
    </submittedName>
</protein>
<evidence type="ECO:0000313" key="3">
    <source>
        <dbReference type="Proteomes" id="UP000002051"/>
    </source>
</evidence>
<dbReference type="EnsemblPlants" id="AES58995">
    <property type="protein sequence ID" value="AES58995"/>
    <property type="gene ID" value="MTR_1g012260"/>
</dbReference>
<dbReference type="AlphaFoldDB" id="G7I6Y4"/>
<organism evidence="1 3">
    <name type="scientific">Medicago truncatula</name>
    <name type="common">Barrel medic</name>
    <name type="synonym">Medicago tribuloides</name>
    <dbReference type="NCBI Taxonomy" id="3880"/>
    <lineage>
        <taxon>Eukaryota</taxon>
        <taxon>Viridiplantae</taxon>
        <taxon>Streptophyta</taxon>
        <taxon>Embryophyta</taxon>
        <taxon>Tracheophyta</taxon>
        <taxon>Spermatophyta</taxon>
        <taxon>Magnoliopsida</taxon>
        <taxon>eudicotyledons</taxon>
        <taxon>Gunneridae</taxon>
        <taxon>Pentapetalae</taxon>
        <taxon>rosids</taxon>
        <taxon>fabids</taxon>
        <taxon>Fabales</taxon>
        <taxon>Fabaceae</taxon>
        <taxon>Papilionoideae</taxon>
        <taxon>50 kb inversion clade</taxon>
        <taxon>NPAAA clade</taxon>
        <taxon>Hologalegina</taxon>
        <taxon>IRL clade</taxon>
        <taxon>Trifolieae</taxon>
        <taxon>Medicago</taxon>
    </lineage>
</organism>
<reference evidence="2" key="3">
    <citation type="submission" date="2015-04" db="UniProtKB">
        <authorList>
            <consortium name="EnsemblPlants"/>
        </authorList>
    </citation>
    <scope>IDENTIFICATION</scope>
    <source>
        <strain evidence="2">cv. Jemalong A17</strain>
    </source>
</reference>
<dbReference type="InterPro" id="IPR019516">
    <property type="entry name" value="Glomulin/ALF4"/>
</dbReference>
<dbReference type="EMBL" id="CM001217">
    <property type="protein sequence ID" value="AES58995.1"/>
    <property type="molecule type" value="Genomic_DNA"/>
</dbReference>
<dbReference type="Proteomes" id="UP000002051">
    <property type="component" value="Unassembled WGS sequence"/>
</dbReference>
<reference evidence="1 3" key="2">
    <citation type="journal article" date="2014" name="BMC Genomics">
        <title>An improved genome release (version Mt4.0) for the model legume Medicago truncatula.</title>
        <authorList>
            <person name="Tang H."/>
            <person name="Krishnakumar V."/>
            <person name="Bidwell S."/>
            <person name="Rosen B."/>
            <person name="Chan A."/>
            <person name="Zhou S."/>
            <person name="Gentzbittel L."/>
            <person name="Childs K.L."/>
            <person name="Yandell M."/>
            <person name="Gundlach H."/>
            <person name="Mayer K.F."/>
            <person name="Schwartz D.C."/>
            <person name="Town C.D."/>
        </authorList>
    </citation>
    <scope>GENOME REANNOTATION</scope>
    <source>
        <strain evidence="2 3">cv. Jemalong A17</strain>
    </source>
</reference>
<keyword evidence="3" id="KW-1185">Reference proteome</keyword>
<dbReference type="PANTHER" id="PTHR15430:SF1">
    <property type="entry name" value="GLOMULIN"/>
    <property type="match status" value="1"/>
</dbReference>
<evidence type="ECO:0000313" key="1">
    <source>
        <dbReference type="EMBL" id="AES58995.1"/>
    </source>
</evidence>
<dbReference type="STRING" id="3880.G7I6Y4"/>
<evidence type="ECO:0000313" key="2">
    <source>
        <dbReference type="EnsemblPlants" id="AES58995"/>
    </source>
</evidence>
<accession>G7I6Y4</accession>
<dbReference type="HOGENOM" id="CLU_2254079_0_0_1"/>